<sequence>MIFSGLNLYIIIFGTFFLLLLAIAFIYGYFKIRQMKKEKETEKARYISLYSRRENGDEVLGKHYVPSQQLSVPKTDKDIQEEYNTNTNQ</sequence>
<accession>A0A0K0FIB5</accession>
<protein>
    <submittedName>
        <fullName evidence="3">DUF3951 domain-containing protein</fullName>
    </submittedName>
</protein>
<dbReference type="Proteomes" id="UP000035680">
    <property type="component" value="Unassembled WGS sequence"/>
</dbReference>
<name>A0A0K0FIB5_STRVS</name>
<dbReference type="AlphaFoldDB" id="A0A0K0FIB5"/>
<keyword evidence="1" id="KW-1133">Transmembrane helix</keyword>
<evidence type="ECO:0000313" key="2">
    <source>
        <dbReference type="Proteomes" id="UP000035680"/>
    </source>
</evidence>
<reference evidence="3" key="2">
    <citation type="submission" date="2015-08" db="UniProtKB">
        <authorList>
            <consortium name="WormBaseParasite"/>
        </authorList>
    </citation>
    <scope>IDENTIFICATION</scope>
</reference>
<dbReference type="WBParaSite" id="SVE_0863400.1">
    <property type="protein sequence ID" value="SVE_0863400.1"/>
    <property type="gene ID" value="SVE_0863400"/>
</dbReference>
<evidence type="ECO:0000256" key="1">
    <source>
        <dbReference type="SAM" id="Phobius"/>
    </source>
</evidence>
<keyword evidence="2" id="KW-1185">Reference proteome</keyword>
<proteinExistence type="predicted"/>
<feature type="transmembrane region" description="Helical" evidence="1">
    <location>
        <begin position="6"/>
        <end position="30"/>
    </location>
</feature>
<evidence type="ECO:0000313" key="3">
    <source>
        <dbReference type="WBParaSite" id="SVE_0863400.1"/>
    </source>
</evidence>
<keyword evidence="1" id="KW-0812">Transmembrane</keyword>
<keyword evidence="1" id="KW-0472">Membrane</keyword>
<reference evidence="2" key="1">
    <citation type="submission" date="2014-07" db="EMBL/GenBank/DDBJ databases">
        <authorList>
            <person name="Martin A.A"/>
            <person name="De Silva N."/>
        </authorList>
    </citation>
    <scope>NUCLEOTIDE SEQUENCE</scope>
</reference>
<organism evidence="2 3">
    <name type="scientific">Strongyloides venezuelensis</name>
    <name type="common">Threadworm</name>
    <dbReference type="NCBI Taxonomy" id="75913"/>
    <lineage>
        <taxon>Eukaryota</taxon>
        <taxon>Metazoa</taxon>
        <taxon>Ecdysozoa</taxon>
        <taxon>Nematoda</taxon>
        <taxon>Chromadorea</taxon>
        <taxon>Rhabditida</taxon>
        <taxon>Tylenchina</taxon>
        <taxon>Panagrolaimomorpha</taxon>
        <taxon>Strongyloidoidea</taxon>
        <taxon>Strongyloididae</taxon>
        <taxon>Strongyloides</taxon>
    </lineage>
</organism>